<dbReference type="OrthoDB" id="4573177at2759"/>
<dbReference type="RefSeq" id="XP_001217815.1">
    <property type="nucleotide sequence ID" value="XM_001217814.1"/>
</dbReference>
<dbReference type="EMBL" id="CH476607">
    <property type="protein sequence ID" value="EAU30330.1"/>
    <property type="molecule type" value="Genomic_DNA"/>
</dbReference>
<organism evidence="1 2">
    <name type="scientific">Aspergillus terreus (strain NIH 2624 / FGSC A1156)</name>
    <dbReference type="NCBI Taxonomy" id="341663"/>
    <lineage>
        <taxon>Eukaryota</taxon>
        <taxon>Fungi</taxon>
        <taxon>Dikarya</taxon>
        <taxon>Ascomycota</taxon>
        <taxon>Pezizomycotina</taxon>
        <taxon>Eurotiomycetes</taxon>
        <taxon>Eurotiomycetidae</taxon>
        <taxon>Eurotiales</taxon>
        <taxon>Aspergillaceae</taxon>
        <taxon>Aspergillus</taxon>
        <taxon>Aspergillus subgen. Circumdati</taxon>
    </lineage>
</organism>
<dbReference type="GeneID" id="4354052"/>
<dbReference type="HOGENOM" id="CLU_070859_0_0_1"/>
<dbReference type="Proteomes" id="UP000007963">
    <property type="component" value="Unassembled WGS sequence"/>
</dbReference>
<reference evidence="2" key="1">
    <citation type="submission" date="2005-09" db="EMBL/GenBank/DDBJ databases">
        <title>Annotation of the Aspergillus terreus NIH2624 genome.</title>
        <authorList>
            <person name="Birren B.W."/>
            <person name="Lander E.S."/>
            <person name="Galagan J.E."/>
            <person name="Nusbaum C."/>
            <person name="Devon K."/>
            <person name="Henn M."/>
            <person name="Ma L.-J."/>
            <person name="Jaffe D.B."/>
            <person name="Butler J."/>
            <person name="Alvarez P."/>
            <person name="Gnerre S."/>
            <person name="Grabherr M."/>
            <person name="Kleber M."/>
            <person name="Mauceli E.W."/>
            <person name="Brockman W."/>
            <person name="Rounsley S."/>
            <person name="Young S.K."/>
            <person name="LaButti K."/>
            <person name="Pushparaj V."/>
            <person name="DeCaprio D."/>
            <person name="Crawford M."/>
            <person name="Koehrsen M."/>
            <person name="Engels R."/>
            <person name="Montgomery P."/>
            <person name="Pearson M."/>
            <person name="Howarth C."/>
            <person name="Larson L."/>
            <person name="Luoma S."/>
            <person name="White J."/>
            <person name="Alvarado L."/>
            <person name="Kodira C.D."/>
            <person name="Zeng Q."/>
            <person name="Oleary S."/>
            <person name="Yandava C."/>
            <person name="Denning D.W."/>
            <person name="Nierman W.C."/>
            <person name="Milne T."/>
            <person name="Madden K."/>
        </authorList>
    </citation>
    <scope>NUCLEOTIDE SEQUENCE [LARGE SCALE GENOMIC DNA]</scope>
    <source>
        <strain evidence="2">NIH 2624 / FGSC A1156</strain>
    </source>
</reference>
<accession>Q0CAU1</accession>
<dbReference type="OMA" id="YEAEIDW"/>
<evidence type="ECO:0000313" key="1">
    <source>
        <dbReference type="EMBL" id="EAU30330.1"/>
    </source>
</evidence>
<gene>
    <name evidence="1" type="ORF">ATEG_09193</name>
</gene>
<sequence>MVPDYEVRFLLKPTAVLSSENELTGTVLSTFDMNPIATKINVQFLDKSSKEIYNAGWSARIRKVENENLELTYKKRYAIKGGDVDAALVMAENDGFNDGSAKYKAQVEWGYLKQTLSVSRKKTVAGSEDTEINLPETNDSRNMLINEAPAKFDNSISDNWGTKALAESRIFGPILVKRFIGLWNKIPLYLEIWPLRNLDGTGIDYIVEASFKTKDRDIASDERTNLTANLESGVYFPLAFYDSNGVWLSGVVLATTVW</sequence>
<name>Q0CAU1_ASPTN</name>
<dbReference type="AlphaFoldDB" id="Q0CAU1"/>
<dbReference type="STRING" id="341663.Q0CAU1"/>
<proteinExistence type="predicted"/>
<evidence type="ECO:0000313" key="2">
    <source>
        <dbReference type="Proteomes" id="UP000007963"/>
    </source>
</evidence>
<protein>
    <submittedName>
        <fullName evidence="1">Uncharacterized protein</fullName>
    </submittedName>
</protein>
<dbReference type="eggNOG" id="ENOG502RU8Z">
    <property type="taxonomic scope" value="Eukaryota"/>
</dbReference>
<dbReference type="VEuPathDB" id="FungiDB:ATEG_09193"/>